<dbReference type="PANTHER" id="PTHR13528">
    <property type="entry name" value="39S RIBOSOMAL PROTEIN L28, MITOCHONDRIAL"/>
    <property type="match status" value="1"/>
</dbReference>
<comment type="caution">
    <text evidence="5">The sequence shown here is derived from an EMBL/GenBank/DDBJ whole genome shotgun (WGS) entry which is preliminary data.</text>
</comment>
<keyword evidence="6" id="KW-1185">Reference proteome</keyword>
<dbReference type="SUPFAM" id="SSF143800">
    <property type="entry name" value="L28p-like"/>
    <property type="match status" value="1"/>
</dbReference>
<evidence type="ECO:0000256" key="4">
    <source>
        <dbReference type="SAM" id="MobiDB-lite"/>
    </source>
</evidence>
<protein>
    <recommendedName>
        <fullName evidence="7">50S ribosomal protein L28</fullName>
    </recommendedName>
</protein>
<keyword evidence="3" id="KW-0687">Ribonucleoprotein</keyword>
<evidence type="ECO:0000256" key="2">
    <source>
        <dbReference type="ARBA" id="ARBA00022980"/>
    </source>
</evidence>
<evidence type="ECO:0008006" key="7">
    <source>
        <dbReference type="Google" id="ProtNLM"/>
    </source>
</evidence>
<dbReference type="InterPro" id="IPR037147">
    <property type="entry name" value="Ribosomal_bL28_sf"/>
</dbReference>
<dbReference type="InterPro" id="IPR026569">
    <property type="entry name" value="Ribosomal_bL28"/>
</dbReference>
<accession>A0ABD3PTL6</accession>
<reference evidence="5 6" key="1">
    <citation type="submission" date="2024-10" db="EMBL/GenBank/DDBJ databases">
        <title>Updated reference genomes for cyclostephanoid diatoms.</title>
        <authorList>
            <person name="Roberts W.R."/>
            <person name="Alverson A.J."/>
        </authorList>
    </citation>
    <scope>NUCLEOTIDE SEQUENCE [LARGE SCALE GENOMIC DNA]</scope>
    <source>
        <strain evidence="5 6">AJA276-08</strain>
    </source>
</reference>
<organism evidence="5 6">
    <name type="scientific">Stephanodiscus triporus</name>
    <dbReference type="NCBI Taxonomy" id="2934178"/>
    <lineage>
        <taxon>Eukaryota</taxon>
        <taxon>Sar</taxon>
        <taxon>Stramenopiles</taxon>
        <taxon>Ochrophyta</taxon>
        <taxon>Bacillariophyta</taxon>
        <taxon>Coscinodiscophyceae</taxon>
        <taxon>Thalassiosirophycidae</taxon>
        <taxon>Stephanodiscales</taxon>
        <taxon>Stephanodiscaceae</taxon>
        <taxon>Stephanodiscus</taxon>
    </lineage>
</organism>
<dbReference type="Pfam" id="PF00830">
    <property type="entry name" value="Ribosomal_L28"/>
    <property type="match status" value="1"/>
</dbReference>
<dbReference type="PANTHER" id="PTHR13528:SF2">
    <property type="entry name" value="LARGE RIBOSOMAL SUBUNIT PROTEIN BL28M"/>
    <property type="match status" value="1"/>
</dbReference>
<dbReference type="Proteomes" id="UP001530315">
    <property type="component" value="Unassembled WGS sequence"/>
</dbReference>
<sequence length="123" mass="14394">MKKTRRRWDPNLQYKRVYSEVLDEMVRFHLTTSTLRTIDKMGGLDEYLLRSRHVSTKGEGEGQRIRNRIVQKMRHREGLKKKAIDDGELVEDWDKIVLVGKKIRQQQQPPSSPSGAESAMEES</sequence>
<dbReference type="EMBL" id="JALLAZ020000608">
    <property type="protein sequence ID" value="KAL3791044.1"/>
    <property type="molecule type" value="Genomic_DNA"/>
</dbReference>
<proteinExistence type="inferred from homology"/>
<dbReference type="Gene3D" id="2.30.170.40">
    <property type="entry name" value="Ribosomal protein L28/L24"/>
    <property type="match status" value="1"/>
</dbReference>
<evidence type="ECO:0000256" key="1">
    <source>
        <dbReference type="ARBA" id="ARBA00008760"/>
    </source>
</evidence>
<feature type="region of interest" description="Disordered" evidence="4">
    <location>
        <begin position="101"/>
        <end position="123"/>
    </location>
</feature>
<name>A0ABD3PTL6_9STRA</name>
<evidence type="ECO:0000313" key="5">
    <source>
        <dbReference type="EMBL" id="KAL3791044.1"/>
    </source>
</evidence>
<dbReference type="AlphaFoldDB" id="A0ABD3PTL6"/>
<evidence type="ECO:0000313" key="6">
    <source>
        <dbReference type="Proteomes" id="UP001530315"/>
    </source>
</evidence>
<dbReference type="InterPro" id="IPR034704">
    <property type="entry name" value="Ribosomal_bL28/bL31-like_sf"/>
</dbReference>
<gene>
    <name evidence="5" type="ORF">ACHAW5_002821</name>
</gene>
<evidence type="ECO:0000256" key="3">
    <source>
        <dbReference type="ARBA" id="ARBA00023274"/>
    </source>
</evidence>
<dbReference type="GO" id="GO:1990904">
    <property type="term" value="C:ribonucleoprotein complex"/>
    <property type="evidence" value="ECO:0007669"/>
    <property type="project" value="UniProtKB-KW"/>
</dbReference>
<dbReference type="GO" id="GO:0005840">
    <property type="term" value="C:ribosome"/>
    <property type="evidence" value="ECO:0007669"/>
    <property type="project" value="UniProtKB-KW"/>
</dbReference>
<comment type="similarity">
    <text evidence="1">Belongs to the bacterial ribosomal protein bL28 family.</text>
</comment>
<keyword evidence="2" id="KW-0689">Ribosomal protein</keyword>